<dbReference type="RefSeq" id="WP_175106448.1">
    <property type="nucleotide sequence ID" value="NZ_CADIKM010000021.1"/>
</dbReference>
<dbReference type="Pfam" id="PF05521">
    <property type="entry name" value="Phage_HCP"/>
    <property type="match status" value="1"/>
</dbReference>
<dbReference type="InterPro" id="IPR008767">
    <property type="entry name" value="Phage_SPP1_head-tail_adaptor"/>
</dbReference>
<evidence type="ECO:0000256" key="1">
    <source>
        <dbReference type="SAM" id="MobiDB-lite"/>
    </source>
</evidence>
<dbReference type="Proteomes" id="UP000494115">
    <property type="component" value="Unassembled WGS sequence"/>
</dbReference>
<dbReference type="InterPro" id="IPR038666">
    <property type="entry name" value="SSP1_head-tail_sf"/>
</dbReference>
<keyword evidence="3" id="KW-1185">Reference proteome</keyword>
<dbReference type="EMBL" id="CADIKM010000021">
    <property type="protein sequence ID" value="CAB3795519.1"/>
    <property type="molecule type" value="Genomic_DNA"/>
</dbReference>
<gene>
    <name evidence="2" type="ORF">LMG28138_03896</name>
</gene>
<evidence type="ECO:0000313" key="2">
    <source>
        <dbReference type="EMBL" id="CAB3795519.1"/>
    </source>
</evidence>
<protein>
    <recommendedName>
        <fullName evidence="4">Head-tail adaptor protein</fullName>
    </recommendedName>
</protein>
<sequence length="118" mass="12541">MTRPGNASGGLKAGTLATRVSLQRKSSGKDPLGQPLDTWTEYARVWGDILQLSGKETVSSGTQVDTASASIRIRYRTDVTNGDRAVARGIVFNIASVIPNAKSREYADLACTQNANNG</sequence>
<accession>A0A6S7BPU7</accession>
<dbReference type="Gene3D" id="2.40.10.270">
    <property type="entry name" value="Bacteriophage SPP1 head-tail adaptor protein"/>
    <property type="match status" value="1"/>
</dbReference>
<evidence type="ECO:0000313" key="3">
    <source>
        <dbReference type="Proteomes" id="UP000494115"/>
    </source>
</evidence>
<proteinExistence type="predicted"/>
<dbReference type="AlphaFoldDB" id="A0A6S7BPU7"/>
<reference evidence="2 3" key="1">
    <citation type="submission" date="2020-04" db="EMBL/GenBank/DDBJ databases">
        <authorList>
            <person name="De Canck E."/>
        </authorList>
    </citation>
    <scope>NUCLEOTIDE SEQUENCE [LARGE SCALE GENOMIC DNA]</scope>
    <source>
        <strain evidence="2 3">LMG 28138</strain>
    </source>
</reference>
<feature type="region of interest" description="Disordered" evidence="1">
    <location>
        <begin position="1"/>
        <end position="34"/>
    </location>
</feature>
<dbReference type="NCBIfam" id="TIGR01563">
    <property type="entry name" value="gp16_SPP1"/>
    <property type="match status" value="1"/>
</dbReference>
<name>A0A6S7BPU7_9BURK</name>
<organism evidence="2 3">
    <name type="scientific">Pararobbsia alpina</name>
    <dbReference type="NCBI Taxonomy" id="621374"/>
    <lineage>
        <taxon>Bacteria</taxon>
        <taxon>Pseudomonadati</taxon>
        <taxon>Pseudomonadota</taxon>
        <taxon>Betaproteobacteria</taxon>
        <taxon>Burkholderiales</taxon>
        <taxon>Burkholderiaceae</taxon>
        <taxon>Pararobbsia</taxon>
    </lineage>
</organism>
<evidence type="ECO:0008006" key="4">
    <source>
        <dbReference type="Google" id="ProtNLM"/>
    </source>
</evidence>